<dbReference type="InterPro" id="IPR037175">
    <property type="entry name" value="KFase_sf"/>
</dbReference>
<dbReference type="Pfam" id="PF04199">
    <property type="entry name" value="Cyclase"/>
    <property type="match status" value="1"/>
</dbReference>
<dbReference type="GO" id="GO:0004061">
    <property type="term" value="F:arylformamidase activity"/>
    <property type="evidence" value="ECO:0007669"/>
    <property type="project" value="InterPro"/>
</dbReference>
<accession>A5G2K1</accession>
<reference evidence="2 3" key="1">
    <citation type="submission" date="2007-05" db="EMBL/GenBank/DDBJ databases">
        <title>Complete sequence of chromosome of Acidiphilium cryptum JF-5.</title>
        <authorList>
            <consortium name="US DOE Joint Genome Institute"/>
            <person name="Copeland A."/>
            <person name="Lucas S."/>
            <person name="Lapidus A."/>
            <person name="Barry K."/>
            <person name="Detter J.C."/>
            <person name="Glavina del Rio T."/>
            <person name="Hammon N."/>
            <person name="Israni S."/>
            <person name="Dalin E."/>
            <person name="Tice H."/>
            <person name="Pitluck S."/>
            <person name="Sims D."/>
            <person name="Brettin T."/>
            <person name="Bruce D."/>
            <person name="Han C."/>
            <person name="Schmutz J."/>
            <person name="Larimer F."/>
            <person name="Land M."/>
            <person name="Hauser L."/>
            <person name="Kyrpides N."/>
            <person name="Kim E."/>
            <person name="Magnuson T."/>
            <person name="Richardson P."/>
        </authorList>
    </citation>
    <scope>NUCLEOTIDE SEQUENCE [LARGE SCALE GENOMIC DNA]</scope>
    <source>
        <strain evidence="2 3">JF-5</strain>
    </source>
</reference>
<sequence>MHDGPRRRVTSGSKERVGEDDMTEPRWRHRPEGSNWGDFGPDDQRGRLNLITREKVLQGMAEVREGLVFCLSLPLDFPGGNLLNERRHPPVLRPTLRGDRPNFNCTLTGAESARTDVFNDDLAILHLQYSTQWDALSHVGGLFDADGDGVAEKVFYNGFRAGEDIVGPTETRDAGVQSDMALHSTSHAGALGIERMAAHGVQGRGVMIDLRAHYGDARVLVGYDALMRVIDADRIAIETGDMVCLHTGFAQRVLEMDRSPDRAVLHESCAVLDGRDERLLRWISDSGLAVLIADNYAVEAFPASEARHECCSILPLHEHCLFKNGIHLGELWHLTPLATWLREHGRTRFLLTAPPLRLPGAVGSPVTPIATV</sequence>
<dbReference type="PANTHER" id="PTHR34861">
    <property type="match status" value="1"/>
</dbReference>
<dbReference type="EMBL" id="CP000697">
    <property type="protein sequence ID" value="ABQ32083.1"/>
    <property type="molecule type" value="Genomic_DNA"/>
</dbReference>
<dbReference type="HOGENOM" id="CLU_030671_0_1_5"/>
<keyword evidence="3" id="KW-1185">Reference proteome</keyword>
<dbReference type="KEGG" id="acr:Acry_2893"/>
<name>A5G2K1_ACICJ</name>
<feature type="compositionally biased region" description="Basic and acidic residues" evidence="1">
    <location>
        <begin position="13"/>
        <end position="32"/>
    </location>
</feature>
<gene>
    <name evidence="2" type="ordered locus">Acry_2893</name>
</gene>
<dbReference type="AlphaFoldDB" id="A5G2K1"/>
<evidence type="ECO:0000313" key="2">
    <source>
        <dbReference type="EMBL" id="ABQ32083.1"/>
    </source>
</evidence>
<dbReference type="InterPro" id="IPR007325">
    <property type="entry name" value="KFase/CYL"/>
</dbReference>
<dbReference type="Proteomes" id="UP000000245">
    <property type="component" value="Chromosome"/>
</dbReference>
<evidence type="ECO:0000313" key="3">
    <source>
        <dbReference type="Proteomes" id="UP000000245"/>
    </source>
</evidence>
<dbReference type="Gene3D" id="3.50.30.50">
    <property type="entry name" value="Putative cyclase"/>
    <property type="match status" value="1"/>
</dbReference>
<dbReference type="SUPFAM" id="SSF102198">
    <property type="entry name" value="Putative cyclase"/>
    <property type="match status" value="1"/>
</dbReference>
<protein>
    <recommendedName>
        <fullName evidence="4">Cyclase family protein</fullName>
    </recommendedName>
</protein>
<dbReference type="PANTHER" id="PTHR34861:SF10">
    <property type="entry name" value="CYCLASE"/>
    <property type="match status" value="1"/>
</dbReference>
<evidence type="ECO:0008006" key="4">
    <source>
        <dbReference type="Google" id="ProtNLM"/>
    </source>
</evidence>
<evidence type="ECO:0000256" key="1">
    <source>
        <dbReference type="SAM" id="MobiDB-lite"/>
    </source>
</evidence>
<organism evidence="2 3">
    <name type="scientific">Acidiphilium cryptum (strain JF-5)</name>
    <dbReference type="NCBI Taxonomy" id="349163"/>
    <lineage>
        <taxon>Bacteria</taxon>
        <taxon>Pseudomonadati</taxon>
        <taxon>Pseudomonadota</taxon>
        <taxon>Alphaproteobacteria</taxon>
        <taxon>Acetobacterales</taxon>
        <taxon>Acidocellaceae</taxon>
        <taxon>Acidiphilium</taxon>
    </lineage>
</organism>
<dbReference type="STRING" id="349163.Acry_2893"/>
<dbReference type="eggNOG" id="COG1878">
    <property type="taxonomic scope" value="Bacteria"/>
</dbReference>
<dbReference type="GO" id="GO:0019441">
    <property type="term" value="P:L-tryptophan catabolic process to kynurenine"/>
    <property type="evidence" value="ECO:0007669"/>
    <property type="project" value="InterPro"/>
</dbReference>
<feature type="region of interest" description="Disordered" evidence="1">
    <location>
        <begin position="1"/>
        <end position="41"/>
    </location>
</feature>
<proteinExistence type="predicted"/>